<dbReference type="Gramene" id="A08p11620.2_BraZ1">
    <property type="protein sequence ID" value="A08p11620.2_BraZ1.CDS"/>
    <property type="gene ID" value="A08g11620.2_BraZ1"/>
</dbReference>
<feature type="region of interest" description="Disordered" evidence="1">
    <location>
        <begin position="20"/>
        <end position="41"/>
    </location>
</feature>
<name>A0A8D9HDM2_BRACM</name>
<dbReference type="EMBL" id="LS974624">
    <property type="protein sequence ID" value="CAG7897496.1"/>
    <property type="molecule type" value="Genomic_DNA"/>
</dbReference>
<dbReference type="AlphaFoldDB" id="A0A8D9HDM2"/>
<evidence type="ECO:0000256" key="1">
    <source>
        <dbReference type="SAM" id="MobiDB-lite"/>
    </source>
</evidence>
<reference evidence="2 3" key="1">
    <citation type="submission" date="2021-07" db="EMBL/GenBank/DDBJ databases">
        <authorList>
            <consortium name="Genoscope - CEA"/>
            <person name="William W."/>
        </authorList>
    </citation>
    <scope>NUCLEOTIDE SEQUENCE [LARGE SCALE GENOMIC DNA]</scope>
</reference>
<evidence type="ECO:0000313" key="3">
    <source>
        <dbReference type="Proteomes" id="UP000694005"/>
    </source>
</evidence>
<accession>A0A8D9HDM2</accession>
<sequence>MCLIQYAECIKDCDKAFERDRKHRPGTEQPAEDGKSLNIAVTKALENEG</sequence>
<evidence type="ECO:0000313" key="2">
    <source>
        <dbReference type="EMBL" id="CAG7897496.1"/>
    </source>
</evidence>
<protein>
    <submittedName>
        <fullName evidence="2">Uncharacterized protein</fullName>
    </submittedName>
</protein>
<dbReference type="Proteomes" id="UP000694005">
    <property type="component" value="Chromosome A08"/>
</dbReference>
<organism evidence="2 3">
    <name type="scientific">Brassica campestris</name>
    <name type="common">Field mustard</name>
    <dbReference type="NCBI Taxonomy" id="3711"/>
    <lineage>
        <taxon>Eukaryota</taxon>
        <taxon>Viridiplantae</taxon>
        <taxon>Streptophyta</taxon>
        <taxon>Embryophyta</taxon>
        <taxon>Tracheophyta</taxon>
        <taxon>Spermatophyta</taxon>
        <taxon>Magnoliopsida</taxon>
        <taxon>eudicotyledons</taxon>
        <taxon>Gunneridae</taxon>
        <taxon>Pentapetalae</taxon>
        <taxon>rosids</taxon>
        <taxon>malvids</taxon>
        <taxon>Brassicales</taxon>
        <taxon>Brassicaceae</taxon>
        <taxon>Brassiceae</taxon>
        <taxon>Brassica</taxon>
    </lineage>
</organism>
<proteinExistence type="predicted"/>
<gene>
    <name evidence="2" type="ORF">BRAPAZ1V2_A08P11620.2</name>
</gene>